<dbReference type="PROSITE" id="PS00175">
    <property type="entry name" value="PG_MUTASE"/>
    <property type="match status" value="1"/>
</dbReference>
<dbReference type="PANTHER" id="PTHR46517">
    <property type="entry name" value="FRUCTOSE-2,6-BISPHOSPHATASE TIGAR"/>
    <property type="match status" value="1"/>
</dbReference>
<evidence type="ECO:0000313" key="2">
    <source>
        <dbReference type="EMBL" id="MCU6698223.1"/>
    </source>
</evidence>
<keyword evidence="3" id="KW-1185">Reference proteome</keyword>
<dbReference type="Pfam" id="PF00300">
    <property type="entry name" value="His_Phos_1"/>
    <property type="match status" value="1"/>
</dbReference>
<protein>
    <submittedName>
        <fullName evidence="2">Histidine phosphatase family protein</fullName>
    </submittedName>
</protein>
<dbReference type="SUPFAM" id="SSF53254">
    <property type="entry name" value="Phosphoglycerate mutase-like"/>
    <property type="match status" value="1"/>
</dbReference>
<dbReference type="InterPro" id="IPR029033">
    <property type="entry name" value="His_PPase_superfam"/>
</dbReference>
<evidence type="ECO:0000256" key="1">
    <source>
        <dbReference type="ARBA" id="ARBA00022801"/>
    </source>
</evidence>
<keyword evidence="1" id="KW-0378">Hydrolase</keyword>
<accession>A0ABT2S0V4</accession>
<dbReference type="SMART" id="SM00855">
    <property type="entry name" value="PGAM"/>
    <property type="match status" value="1"/>
</dbReference>
<dbReference type="InterPro" id="IPR013078">
    <property type="entry name" value="His_Pase_superF_clade-1"/>
</dbReference>
<reference evidence="2 3" key="1">
    <citation type="journal article" date="2021" name="ISME Commun">
        <title>Automated analysis of genomic sequences facilitates high-throughput and comprehensive description of bacteria.</title>
        <authorList>
            <person name="Hitch T.C.A."/>
        </authorList>
    </citation>
    <scope>NUCLEOTIDE SEQUENCE [LARGE SCALE GENOMIC DNA]</scope>
    <source>
        <strain evidence="2 3">Sanger_04</strain>
    </source>
</reference>
<gene>
    <name evidence="2" type="ORF">OCV63_15185</name>
</gene>
<dbReference type="RefSeq" id="WP_158365149.1">
    <property type="nucleotide sequence ID" value="NZ_JAOQKC010000027.1"/>
</dbReference>
<evidence type="ECO:0000313" key="3">
    <source>
        <dbReference type="Proteomes" id="UP001652461"/>
    </source>
</evidence>
<dbReference type="InterPro" id="IPR001345">
    <property type="entry name" value="PG/BPGM_mutase_AS"/>
</dbReference>
<sequence>MVIYVIRHGETDWNTKHWLQGTTDIPLNQNGIEVAEITAEALKEVPFDVIFSSPLQRAYQTAEILRRDRKIPLIVDERLREVSFGSFEGLCCMGDGYNIPDPDFRNFFEDPAHYTPPEDGESIAELCVRGTDFLTWLIDQLEYQDKTVLISGHGALVKALLSSLLITDLKDFWKGGVHKNCAVSIIDVADGKASVRQENVIYYDKARSVNYTD</sequence>
<comment type="caution">
    <text evidence="2">The sequence shown here is derived from an EMBL/GenBank/DDBJ whole genome shotgun (WGS) entry which is preliminary data.</text>
</comment>
<name>A0ABT2S0V4_9FIRM</name>
<dbReference type="CDD" id="cd07067">
    <property type="entry name" value="HP_PGM_like"/>
    <property type="match status" value="1"/>
</dbReference>
<dbReference type="Gene3D" id="3.40.50.1240">
    <property type="entry name" value="Phosphoglycerate mutase-like"/>
    <property type="match status" value="1"/>
</dbReference>
<dbReference type="EMBL" id="JAOQKC010000027">
    <property type="protein sequence ID" value="MCU6698223.1"/>
    <property type="molecule type" value="Genomic_DNA"/>
</dbReference>
<dbReference type="Proteomes" id="UP001652461">
    <property type="component" value="Unassembled WGS sequence"/>
</dbReference>
<organism evidence="2 3">
    <name type="scientific">Laedolimicola ammoniilytica</name>
    <dbReference type="NCBI Taxonomy" id="2981771"/>
    <lineage>
        <taxon>Bacteria</taxon>
        <taxon>Bacillati</taxon>
        <taxon>Bacillota</taxon>
        <taxon>Clostridia</taxon>
        <taxon>Lachnospirales</taxon>
        <taxon>Lachnospiraceae</taxon>
        <taxon>Laedolimicola</taxon>
    </lineage>
</organism>
<dbReference type="InterPro" id="IPR051695">
    <property type="entry name" value="Phosphoglycerate_Mutase"/>
</dbReference>
<proteinExistence type="predicted"/>
<dbReference type="PANTHER" id="PTHR46517:SF1">
    <property type="entry name" value="FRUCTOSE-2,6-BISPHOSPHATASE TIGAR"/>
    <property type="match status" value="1"/>
</dbReference>